<name>A0A377ZTT4_KLEPN</name>
<reference evidence="1 2" key="1">
    <citation type="submission" date="2018-06" db="EMBL/GenBank/DDBJ databases">
        <authorList>
            <consortium name="Pathogen Informatics"/>
            <person name="Doyle S."/>
        </authorList>
    </citation>
    <scope>NUCLEOTIDE SEQUENCE [LARGE SCALE GENOMIC DNA]</scope>
    <source>
        <strain evidence="1 2">NCTC204</strain>
    </source>
</reference>
<proteinExistence type="predicted"/>
<gene>
    <name evidence="1" type="ORF">NCTC204_01786</name>
</gene>
<evidence type="ECO:0000313" key="2">
    <source>
        <dbReference type="Proteomes" id="UP000255192"/>
    </source>
</evidence>
<protein>
    <submittedName>
        <fullName evidence="1">5'-nucleotidase</fullName>
    </submittedName>
</protein>
<accession>A0A377ZTT4</accession>
<dbReference type="EMBL" id="UGMD01000002">
    <property type="protein sequence ID" value="STU84533.1"/>
    <property type="molecule type" value="Genomic_DNA"/>
</dbReference>
<sequence length="125" mass="13651">MLTLHTGAIKVGNTLILSTDSGGIDVGKLVLDYQEKPHQFTVKHFELKTLYADEWSLIRRQNRSSTAGISQLDQLVQQVITQSPVELTRAYGISSPLGNLAADALLLAAGRSTQMAFNQLGRDPE</sequence>
<dbReference type="Proteomes" id="UP000255192">
    <property type="component" value="Unassembled WGS sequence"/>
</dbReference>
<dbReference type="AlphaFoldDB" id="A0A377ZTT4"/>
<organism evidence="1 2">
    <name type="scientific">Klebsiella pneumoniae</name>
    <dbReference type="NCBI Taxonomy" id="573"/>
    <lineage>
        <taxon>Bacteria</taxon>
        <taxon>Pseudomonadati</taxon>
        <taxon>Pseudomonadota</taxon>
        <taxon>Gammaproteobacteria</taxon>
        <taxon>Enterobacterales</taxon>
        <taxon>Enterobacteriaceae</taxon>
        <taxon>Klebsiella/Raoultella group</taxon>
        <taxon>Klebsiella</taxon>
        <taxon>Klebsiella pneumoniae complex</taxon>
    </lineage>
</organism>
<evidence type="ECO:0000313" key="1">
    <source>
        <dbReference type="EMBL" id="STU84533.1"/>
    </source>
</evidence>